<dbReference type="AlphaFoldDB" id="A0A183CK64"/>
<evidence type="ECO:0000313" key="2">
    <source>
        <dbReference type="WBParaSite" id="GPLIN_001327000"/>
    </source>
</evidence>
<evidence type="ECO:0000313" key="1">
    <source>
        <dbReference type="Proteomes" id="UP000050741"/>
    </source>
</evidence>
<protein>
    <submittedName>
        <fullName evidence="2">DUF3800 domain-containing protein</fullName>
    </submittedName>
</protein>
<organism evidence="1 2">
    <name type="scientific">Globodera pallida</name>
    <name type="common">Potato cyst nematode worm</name>
    <name type="synonym">Heterodera pallida</name>
    <dbReference type="NCBI Taxonomy" id="36090"/>
    <lineage>
        <taxon>Eukaryota</taxon>
        <taxon>Metazoa</taxon>
        <taxon>Ecdysozoa</taxon>
        <taxon>Nematoda</taxon>
        <taxon>Chromadorea</taxon>
        <taxon>Rhabditida</taxon>
        <taxon>Tylenchina</taxon>
        <taxon>Tylenchomorpha</taxon>
        <taxon>Tylenchoidea</taxon>
        <taxon>Heteroderidae</taxon>
        <taxon>Heteroderinae</taxon>
        <taxon>Globodera</taxon>
    </lineage>
</organism>
<dbReference type="WBParaSite" id="GPLIN_001327000">
    <property type="protein sequence ID" value="GPLIN_001327000"/>
    <property type="gene ID" value="GPLIN_001327000"/>
</dbReference>
<accession>A0A183CK64</accession>
<proteinExistence type="predicted"/>
<sequence length="225" mass="26201">MAVTFEDVIASILLMRVDGQYHFVIVSDESGQVSNHRIRVLAFRLQNDAGIGPDYLLELNITLPLEECEQPDTCIIVAPRICWGRKRWEVFRQFIIRLVNYQSAEEVDKEVQQSLALPLNRLHNSLNMYFPYLMDNKVVRQKVLAHFAPADVVRLDRVSVSLRNSLLSDTVDKGFWKPHYERLFGKATSEQPFTYRQEFFIKKKRQRQAATSLMSLRARQMPVIS</sequence>
<reference evidence="1" key="1">
    <citation type="submission" date="2014-05" db="EMBL/GenBank/DDBJ databases">
        <title>The genome and life-stage specific transcriptomes of Globodera pallida elucidate key aspects of plant parasitism by a cyst nematode.</title>
        <authorList>
            <person name="Cotton J.A."/>
            <person name="Lilley C.J."/>
            <person name="Jones L.M."/>
            <person name="Kikuchi T."/>
            <person name="Reid A.J."/>
            <person name="Thorpe P."/>
            <person name="Tsai I.J."/>
            <person name="Beasley H."/>
            <person name="Blok V."/>
            <person name="Cock P.J.A."/>
            <person name="Van den Akker S.E."/>
            <person name="Holroyd N."/>
            <person name="Hunt M."/>
            <person name="Mantelin S."/>
            <person name="Naghra H."/>
            <person name="Pain A."/>
            <person name="Palomares-Rius J.E."/>
            <person name="Zarowiecki M."/>
            <person name="Berriman M."/>
            <person name="Jones J.T."/>
            <person name="Urwin P.E."/>
        </authorList>
    </citation>
    <scope>NUCLEOTIDE SEQUENCE [LARGE SCALE GENOMIC DNA]</scope>
    <source>
        <strain evidence="1">Lindley</strain>
    </source>
</reference>
<keyword evidence="1" id="KW-1185">Reference proteome</keyword>
<name>A0A183CK64_GLOPA</name>
<reference evidence="2" key="2">
    <citation type="submission" date="2016-06" db="UniProtKB">
        <authorList>
            <consortium name="WormBaseParasite"/>
        </authorList>
    </citation>
    <scope>IDENTIFICATION</scope>
</reference>
<dbReference type="Proteomes" id="UP000050741">
    <property type="component" value="Unassembled WGS sequence"/>
</dbReference>